<keyword evidence="2" id="KW-1185">Reference proteome</keyword>
<protein>
    <recommendedName>
        <fullName evidence="3">PD-(D/E)XK endonuclease-like domain-containing protein</fullName>
    </recommendedName>
</protein>
<dbReference type="InterPro" id="IPR011604">
    <property type="entry name" value="PDDEXK-like_dom_sf"/>
</dbReference>
<organism evidence="1 2">
    <name type="scientific">Actinomyces urogenitalis DSM 15434</name>
    <dbReference type="NCBI Taxonomy" id="525246"/>
    <lineage>
        <taxon>Bacteria</taxon>
        <taxon>Bacillati</taxon>
        <taxon>Actinomycetota</taxon>
        <taxon>Actinomycetes</taxon>
        <taxon>Actinomycetales</taxon>
        <taxon>Actinomycetaceae</taxon>
        <taxon>Actinomyces</taxon>
    </lineage>
</organism>
<name>C0W4D7_9ACTO</name>
<dbReference type="eggNOG" id="COG2887">
    <property type="taxonomic scope" value="Bacteria"/>
</dbReference>
<dbReference type="AlphaFoldDB" id="C0W4D7"/>
<evidence type="ECO:0000313" key="2">
    <source>
        <dbReference type="Proteomes" id="UP000004778"/>
    </source>
</evidence>
<dbReference type="Gene3D" id="3.90.320.10">
    <property type="match status" value="1"/>
</dbReference>
<dbReference type="HOGENOM" id="CLU_043122_1_1_11"/>
<proteinExistence type="predicted"/>
<accession>C0W4D7</accession>
<comment type="caution">
    <text evidence="1">The sequence shown here is derived from an EMBL/GenBank/DDBJ whole genome shotgun (WGS) entry which is preliminary data.</text>
</comment>
<dbReference type="InterPro" id="IPR021229">
    <property type="entry name" value="DUF2800"/>
</dbReference>
<evidence type="ECO:0008006" key="3">
    <source>
        <dbReference type="Google" id="ProtNLM"/>
    </source>
</evidence>
<sequence>MPVPPTSEAAKEGTRAHAMAEAKLRAWLGHEEPPSSDDPEPEMDEATDAYVDLVKTIAQELHGTVAVEQHLDLGRIIPGGFGTADAVIVSEPVLHVVDLKYGRGVRVEAEGNPQLRLYALGALAAFEPLYDVETVRMTIVQPRLDAVSTAEMSRTDLEEWGRTVVAPAAKAALDGTGVFRAGDWCRWCRAKAICRARAEENLALARREMAPAPALTPEELADVITRGRRLAAWVKDVEEHATAALTAGEGVPGLKLVAGRGRRAFTDAEAAADAAEKAGYVSRETRPLPLSAIEKAMGRKRFAEVLGDLVTKTEGVPLLVAASDPRPAWEPVTPQSEFTKEN</sequence>
<dbReference type="Proteomes" id="UP000004778">
    <property type="component" value="Unassembled WGS sequence"/>
</dbReference>
<dbReference type="EMBL" id="ACFH01000049">
    <property type="protein sequence ID" value="EEH66420.1"/>
    <property type="molecule type" value="Genomic_DNA"/>
</dbReference>
<evidence type="ECO:0000313" key="1">
    <source>
        <dbReference type="EMBL" id="EEH66420.1"/>
    </source>
</evidence>
<gene>
    <name evidence="1" type="ORF">HMPREF0058_0731</name>
</gene>
<dbReference type="STRING" id="103621.GCA_001067145_01289"/>
<reference evidence="1 2" key="1">
    <citation type="submission" date="2009-01" db="EMBL/GenBank/DDBJ databases">
        <authorList>
            <person name="Qin X."/>
            <person name="Bachman B."/>
            <person name="Battles P."/>
            <person name="Bell A."/>
            <person name="Bess C."/>
            <person name="Bickham C."/>
            <person name="Chaboub L."/>
            <person name="Chen D."/>
            <person name="Coyle M."/>
            <person name="Deiros D.R."/>
            <person name="Dinh H."/>
            <person name="Forbes L."/>
            <person name="Fowler G."/>
            <person name="Francisco L."/>
            <person name="Fu Q."/>
            <person name="Gubbala S."/>
            <person name="Hale W."/>
            <person name="Han Y."/>
            <person name="Hemphill L."/>
            <person name="Highlander S.K."/>
            <person name="Hirani K."/>
            <person name="Hogues M."/>
            <person name="Jackson L."/>
            <person name="Jakkamsetti A."/>
            <person name="Javaid M."/>
            <person name="Jiang H."/>
            <person name="Korchina V."/>
            <person name="Kovar C."/>
            <person name="Lara F."/>
            <person name="Lee S."/>
            <person name="Mata R."/>
            <person name="Mathew T."/>
            <person name="Moen C."/>
            <person name="Morales K."/>
            <person name="Munidasa M."/>
            <person name="Nazareth L."/>
            <person name="Ngo R."/>
            <person name="Nguyen L."/>
            <person name="Okwuonu G."/>
            <person name="Ongeri F."/>
            <person name="Patil S."/>
            <person name="Petrosino J."/>
            <person name="Pham C."/>
            <person name="Pham P."/>
            <person name="Pu L.-L."/>
            <person name="Puazo M."/>
            <person name="Raj R."/>
            <person name="Reid J."/>
            <person name="Rouhana J."/>
            <person name="Saada N."/>
            <person name="Shang Y."/>
            <person name="Simmons D."/>
            <person name="Thornton R."/>
            <person name="Warren J."/>
            <person name="Weissenberger G."/>
            <person name="Zhang J."/>
            <person name="Zhang L."/>
            <person name="Zhou C."/>
            <person name="Zhu D."/>
            <person name="Muzny D."/>
            <person name="Worley K."/>
            <person name="Gibbs R."/>
        </authorList>
    </citation>
    <scope>NUCLEOTIDE SEQUENCE [LARGE SCALE GENOMIC DNA]</scope>
    <source>
        <strain evidence="1 2">DSM 15434</strain>
    </source>
</reference>
<dbReference type="Pfam" id="PF10926">
    <property type="entry name" value="DUF2800"/>
    <property type="match status" value="1"/>
</dbReference>